<accession>K9YQ73</accession>
<keyword evidence="1" id="KW-0677">Repeat</keyword>
<dbReference type="KEGG" id="csn:Cyast_2295"/>
<dbReference type="PANTHER" id="PTHR44943">
    <property type="entry name" value="CELLULOSE SYNTHASE OPERON PROTEIN C"/>
    <property type="match status" value="1"/>
</dbReference>
<dbReference type="HOGENOM" id="CLU_764443_0_0_3"/>
<dbReference type="SMART" id="SM00028">
    <property type="entry name" value="TPR"/>
    <property type="match status" value="4"/>
</dbReference>
<organism evidence="4 5">
    <name type="scientific">Cyanobacterium stanieri (strain ATCC 29140 / PCC 7202)</name>
    <dbReference type="NCBI Taxonomy" id="292563"/>
    <lineage>
        <taxon>Bacteria</taxon>
        <taxon>Bacillati</taxon>
        <taxon>Cyanobacteriota</taxon>
        <taxon>Cyanophyceae</taxon>
        <taxon>Oscillatoriophycideae</taxon>
        <taxon>Chroococcales</taxon>
        <taxon>Geminocystaceae</taxon>
        <taxon>Cyanobacterium</taxon>
    </lineage>
</organism>
<dbReference type="Pfam" id="PF07719">
    <property type="entry name" value="TPR_2"/>
    <property type="match status" value="1"/>
</dbReference>
<evidence type="ECO:0000256" key="2">
    <source>
        <dbReference type="ARBA" id="ARBA00022803"/>
    </source>
</evidence>
<feature type="repeat" description="TPR" evidence="3">
    <location>
        <begin position="274"/>
        <end position="307"/>
    </location>
</feature>
<sequence>MGVIFLAQCLTQEKANSLAQYYDGLVWKIRDDITSKCEGLVKQDFEGNWWGCVLNDATNWTAVDVSESNYRVLIVEELHSLIKDTFVSAPPFEYGMRLDIIKREDLDTLLTDSSYKIHYSYLISEKAQNEFGSRLTTKYHVDLILSESFWTRLNKPQNFEFFVDGYVYLEALKEVISGDIKAPPKDVLEGKTMRVSLDYEKADSLYKKALDLRAQRKFIDALDYFNQAQILYPFSPAIHLDKAITLFTLNRLSEALSSCDSCLILKPNIVKDAIMVRQLKGDILSKQGKLEEALNFFDEALSIHPNNHHNFQEHYYSAIQKAEILNQLGRKKEALDACNLAVRFNPYDQSRTRALWSKIISQ</sequence>
<protein>
    <submittedName>
        <fullName evidence="4">Tetratricopeptide TPR_1 repeat-containing protein</fullName>
    </submittedName>
</protein>
<dbReference type="AlphaFoldDB" id="K9YQ73"/>
<dbReference type="SUPFAM" id="SSF48452">
    <property type="entry name" value="TPR-like"/>
    <property type="match status" value="1"/>
</dbReference>
<dbReference type="eggNOG" id="COG0457">
    <property type="taxonomic scope" value="Bacteria"/>
</dbReference>
<evidence type="ECO:0000256" key="1">
    <source>
        <dbReference type="ARBA" id="ARBA00022737"/>
    </source>
</evidence>
<dbReference type="Pfam" id="PF13432">
    <property type="entry name" value="TPR_16"/>
    <property type="match status" value="1"/>
</dbReference>
<evidence type="ECO:0000256" key="3">
    <source>
        <dbReference type="PROSITE-ProRule" id="PRU00339"/>
    </source>
</evidence>
<dbReference type="InterPro" id="IPR013105">
    <property type="entry name" value="TPR_2"/>
</dbReference>
<dbReference type="EMBL" id="CP003940">
    <property type="protein sequence ID" value="AFZ48243.1"/>
    <property type="molecule type" value="Genomic_DNA"/>
</dbReference>
<keyword evidence="2 3" id="KW-0802">TPR repeat</keyword>
<dbReference type="BioCyc" id="CSTA292563:G1353-2299-MONOMER"/>
<dbReference type="PROSITE" id="PS50005">
    <property type="entry name" value="TPR"/>
    <property type="match status" value="1"/>
</dbReference>
<dbReference type="Proteomes" id="UP000010483">
    <property type="component" value="Chromosome"/>
</dbReference>
<dbReference type="STRING" id="292563.Cyast_2295"/>
<dbReference type="PANTHER" id="PTHR44943:SF8">
    <property type="entry name" value="TPR REPEAT-CONTAINING PROTEIN MJ0263"/>
    <property type="match status" value="1"/>
</dbReference>
<evidence type="ECO:0000313" key="4">
    <source>
        <dbReference type="EMBL" id="AFZ48243.1"/>
    </source>
</evidence>
<evidence type="ECO:0000313" key="5">
    <source>
        <dbReference type="Proteomes" id="UP000010483"/>
    </source>
</evidence>
<proteinExistence type="predicted"/>
<reference evidence="5" key="1">
    <citation type="journal article" date="2013" name="Proc. Natl. Acad. Sci. U.S.A.">
        <title>Improving the coverage of the cyanobacterial phylum using diversity-driven genome sequencing.</title>
        <authorList>
            <person name="Shih P.M."/>
            <person name="Wu D."/>
            <person name="Latifi A."/>
            <person name="Axen S.D."/>
            <person name="Fewer D.P."/>
            <person name="Talla E."/>
            <person name="Calteau A."/>
            <person name="Cai F."/>
            <person name="Tandeau de Marsac N."/>
            <person name="Rippka R."/>
            <person name="Herdman M."/>
            <person name="Sivonen K."/>
            <person name="Coursin T."/>
            <person name="Laurent T."/>
            <person name="Goodwin L."/>
            <person name="Nolan M."/>
            <person name="Davenport K.W."/>
            <person name="Han C.S."/>
            <person name="Rubin E.M."/>
            <person name="Eisen J.A."/>
            <person name="Woyke T."/>
            <person name="Gugger M."/>
            <person name="Kerfeld C.A."/>
        </authorList>
    </citation>
    <scope>NUCLEOTIDE SEQUENCE [LARGE SCALE GENOMIC DNA]</scope>
    <source>
        <strain evidence="5">ATCC 29140 / PCC 7202</strain>
    </source>
</reference>
<dbReference type="InterPro" id="IPR011990">
    <property type="entry name" value="TPR-like_helical_dom_sf"/>
</dbReference>
<dbReference type="InterPro" id="IPR051685">
    <property type="entry name" value="Ycf3/AcsC/BcsC/TPR_MFPF"/>
</dbReference>
<keyword evidence="5" id="KW-1185">Reference proteome</keyword>
<dbReference type="InterPro" id="IPR019734">
    <property type="entry name" value="TPR_rpt"/>
</dbReference>
<gene>
    <name evidence="4" type="ordered locus">Cyast_2295</name>
</gene>
<name>K9YQ73_CYASC</name>
<dbReference type="Gene3D" id="1.25.40.10">
    <property type="entry name" value="Tetratricopeptide repeat domain"/>
    <property type="match status" value="1"/>
</dbReference>